<comment type="caution">
    <text evidence="2">The sequence shown here is derived from an EMBL/GenBank/DDBJ whole genome shotgun (WGS) entry which is preliminary data.</text>
</comment>
<sequence length="257" mass="27389">MLDTVELAYDQHGPTDRTPIVFLGSLGSDRSMWRPQVDGLADEHHVITVDLRGHGQSPVPVRTYTVEAIADDVAALLTRLEIARAHIVGLSLGGATAQQLALTHPDRVRSLTLLCTSARFGDPEPWVDRAQSVRANGTESLAQAVVGRWFTPMFASRNPGLVARMEAMVSATSDEGYAASCEALATFDSRAALPNIDAPTLVIGGTDDPATPPAHQEFLADRIPGAHLKIIDYAAHLASYEQRSVVNAAVAEHVAGA</sequence>
<accession>A0A840ELH7</accession>
<dbReference type="NCBIfam" id="TIGR02427">
    <property type="entry name" value="protocat_pcaD"/>
    <property type="match status" value="1"/>
</dbReference>
<dbReference type="Pfam" id="PF00561">
    <property type="entry name" value="Abhydrolase_1"/>
    <property type="match status" value="1"/>
</dbReference>
<dbReference type="InterPro" id="IPR050266">
    <property type="entry name" value="AB_hydrolase_sf"/>
</dbReference>
<evidence type="ECO:0000313" key="2">
    <source>
        <dbReference type="EMBL" id="MBB4133585.1"/>
    </source>
</evidence>
<feature type="domain" description="AB hydrolase-1" evidence="1">
    <location>
        <begin position="19"/>
        <end position="241"/>
    </location>
</feature>
<dbReference type="Gene3D" id="3.40.50.1820">
    <property type="entry name" value="alpha/beta hydrolase"/>
    <property type="match status" value="1"/>
</dbReference>
<dbReference type="AlphaFoldDB" id="A0A840ELH7"/>
<protein>
    <submittedName>
        <fullName evidence="2">3-oxoadipate enol-lactonase</fullName>
    </submittedName>
</protein>
<proteinExistence type="predicted"/>
<evidence type="ECO:0000259" key="1">
    <source>
        <dbReference type="Pfam" id="PF00561"/>
    </source>
</evidence>
<dbReference type="RefSeq" id="WP_183368761.1">
    <property type="nucleotide sequence ID" value="NZ_BAABHL010000113.1"/>
</dbReference>
<dbReference type="PRINTS" id="PR00111">
    <property type="entry name" value="ABHYDROLASE"/>
</dbReference>
<keyword evidence="3" id="KW-1185">Reference proteome</keyword>
<dbReference type="InterPro" id="IPR000073">
    <property type="entry name" value="AB_hydrolase_1"/>
</dbReference>
<name>A0A840ELH7_9ACTN</name>
<gene>
    <name evidence="2" type="ORF">BKA16_000137</name>
</gene>
<evidence type="ECO:0000313" key="3">
    <source>
        <dbReference type="Proteomes" id="UP000551501"/>
    </source>
</evidence>
<dbReference type="SUPFAM" id="SSF53474">
    <property type="entry name" value="alpha/beta-Hydrolases"/>
    <property type="match status" value="1"/>
</dbReference>
<dbReference type="GO" id="GO:0042952">
    <property type="term" value="P:beta-ketoadipate pathway"/>
    <property type="evidence" value="ECO:0007669"/>
    <property type="project" value="InterPro"/>
</dbReference>
<reference evidence="2 3" key="1">
    <citation type="submission" date="2020-08" db="EMBL/GenBank/DDBJ databases">
        <title>Sequencing the genomes of 1000 actinobacteria strains.</title>
        <authorList>
            <person name="Klenk H.-P."/>
        </authorList>
    </citation>
    <scope>NUCLEOTIDE SEQUENCE [LARGE SCALE GENOMIC DNA]</scope>
    <source>
        <strain evidence="2 3">DSM 45298</strain>
    </source>
</reference>
<organism evidence="2 3">
    <name type="scientific">Gordonia humi</name>
    <dbReference type="NCBI Taxonomy" id="686429"/>
    <lineage>
        <taxon>Bacteria</taxon>
        <taxon>Bacillati</taxon>
        <taxon>Actinomycetota</taxon>
        <taxon>Actinomycetes</taxon>
        <taxon>Mycobacteriales</taxon>
        <taxon>Gordoniaceae</taxon>
        <taxon>Gordonia</taxon>
    </lineage>
</organism>
<dbReference type="InterPro" id="IPR029058">
    <property type="entry name" value="AB_hydrolase_fold"/>
</dbReference>
<dbReference type="InterPro" id="IPR026968">
    <property type="entry name" value="PcaD/CatD"/>
</dbReference>
<dbReference type="Proteomes" id="UP000551501">
    <property type="component" value="Unassembled WGS sequence"/>
</dbReference>
<dbReference type="EMBL" id="JACIFP010000001">
    <property type="protein sequence ID" value="MBB4133585.1"/>
    <property type="molecule type" value="Genomic_DNA"/>
</dbReference>
<dbReference type="PANTHER" id="PTHR43798">
    <property type="entry name" value="MONOACYLGLYCEROL LIPASE"/>
    <property type="match status" value="1"/>
</dbReference>
<dbReference type="GO" id="GO:0047570">
    <property type="term" value="F:3-oxoadipate enol-lactonase activity"/>
    <property type="evidence" value="ECO:0007669"/>
    <property type="project" value="InterPro"/>
</dbReference>